<dbReference type="InterPro" id="IPR006638">
    <property type="entry name" value="Elp3/MiaA/NifB-like_rSAM"/>
</dbReference>
<dbReference type="Proteomes" id="UP001596391">
    <property type="component" value="Unassembled WGS sequence"/>
</dbReference>
<proteinExistence type="inferred from homology"/>
<dbReference type="NCBIfam" id="TIGR00539">
    <property type="entry name" value="hemN_rel"/>
    <property type="match status" value="1"/>
</dbReference>
<comment type="function">
    <text evidence="2">Probably acts as a heme chaperone, transferring heme to an unknown acceptor. Binds one molecule of heme per monomer, possibly covalently. Binds 1 [4Fe-4S] cluster. The cluster is coordinated with 3 cysteines and an exchangeable S-adenosyl-L-methionine.</text>
</comment>
<dbReference type="Pfam" id="PF06969">
    <property type="entry name" value="HemN_C"/>
    <property type="match status" value="1"/>
</dbReference>
<dbReference type="InterPro" id="IPR007197">
    <property type="entry name" value="rSAM"/>
</dbReference>
<dbReference type="SMART" id="SM00729">
    <property type="entry name" value="Elp3"/>
    <property type="match status" value="1"/>
</dbReference>
<dbReference type="SFLD" id="SFLDF00562">
    <property type="entry name" value="HemN-like__clustered_with_heat"/>
    <property type="match status" value="1"/>
</dbReference>
<sequence>MSAAAKNGSLGVYVSVPFCRAKCSFCNFASGVGNDAAVAAYVEKLTAEIRSARADAERMGVVLPDAVDTVYFGGGTPSLLLPEQMRAIFAALRESFSLASGAEMTLEAAPGQIDDALLESVMRDGVQRVSLGVQSFVDRESSAVGRTHTAAECFAEFEHLRNAGIANVGVDLIAGLPHQTAASWRQTLDALAASRVQHASVYMLEIDEDSRLGQEVLRGGERFHAPHVTSDELATELYEQACEALPAMGYTQYEISNFAQAGFESRHNRKYWQRAPYFGFGLDAHSMLLRGDGAALRFANTDELASYGFGSRTRPEIVDEDAAFEESIFLGLRLREGVNVAALREAFGARADALRLAVQEMCEAGWMVERDGCWTLTLQGRVISNEVFGRLLEPVEV</sequence>
<keyword evidence="2" id="KW-0004">4Fe-4S</keyword>
<evidence type="ECO:0000313" key="4">
    <source>
        <dbReference type="EMBL" id="MFC6644060.1"/>
    </source>
</evidence>
<keyword evidence="2" id="KW-0411">Iron-sulfur</keyword>
<dbReference type="InterPro" id="IPR023404">
    <property type="entry name" value="rSAM_horseshoe"/>
</dbReference>
<feature type="domain" description="Radical SAM core" evidence="3">
    <location>
        <begin position="4"/>
        <end position="243"/>
    </location>
</feature>
<organism evidence="4 5">
    <name type="scientific">Granulicella cerasi</name>
    <dbReference type="NCBI Taxonomy" id="741063"/>
    <lineage>
        <taxon>Bacteria</taxon>
        <taxon>Pseudomonadati</taxon>
        <taxon>Acidobacteriota</taxon>
        <taxon>Terriglobia</taxon>
        <taxon>Terriglobales</taxon>
        <taxon>Acidobacteriaceae</taxon>
        <taxon>Granulicella</taxon>
    </lineage>
</organism>
<dbReference type="Pfam" id="PF04055">
    <property type="entry name" value="Radical_SAM"/>
    <property type="match status" value="1"/>
</dbReference>
<comment type="caution">
    <text evidence="4">The sequence shown here is derived from an EMBL/GenBank/DDBJ whole genome shotgun (WGS) entry which is preliminary data.</text>
</comment>
<comment type="similarity">
    <text evidence="1">Belongs to the anaerobic coproporphyrinogen-III oxidase family. HemW subfamily.</text>
</comment>
<dbReference type="RefSeq" id="WP_263370557.1">
    <property type="nucleotide sequence ID" value="NZ_JAGSYD010000002.1"/>
</dbReference>
<dbReference type="InterPro" id="IPR004559">
    <property type="entry name" value="HemW-like"/>
</dbReference>
<keyword evidence="2" id="KW-0349">Heme</keyword>
<evidence type="ECO:0000256" key="1">
    <source>
        <dbReference type="ARBA" id="ARBA00006100"/>
    </source>
</evidence>
<dbReference type="InterPro" id="IPR034505">
    <property type="entry name" value="Coproporphyrinogen-III_oxidase"/>
</dbReference>
<accession>A0ABW1Z6M3</accession>
<evidence type="ECO:0000313" key="5">
    <source>
        <dbReference type="Proteomes" id="UP001596391"/>
    </source>
</evidence>
<dbReference type="SFLD" id="SFLDS00029">
    <property type="entry name" value="Radical_SAM"/>
    <property type="match status" value="1"/>
</dbReference>
<keyword evidence="2" id="KW-0408">Iron</keyword>
<evidence type="ECO:0000256" key="2">
    <source>
        <dbReference type="RuleBase" id="RU364116"/>
    </source>
</evidence>
<dbReference type="CDD" id="cd01335">
    <property type="entry name" value="Radical_SAM"/>
    <property type="match status" value="1"/>
</dbReference>
<evidence type="ECO:0000259" key="3">
    <source>
        <dbReference type="PROSITE" id="PS51918"/>
    </source>
</evidence>
<keyword evidence="2" id="KW-0949">S-adenosyl-L-methionine</keyword>
<dbReference type="Gene3D" id="3.80.30.20">
    <property type="entry name" value="tm_1862 like domain"/>
    <property type="match status" value="1"/>
</dbReference>
<dbReference type="SFLD" id="SFLDG01065">
    <property type="entry name" value="anaerobic_coproporphyrinogen-I"/>
    <property type="match status" value="1"/>
</dbReference>
<keyword evidence="2" id="KW-0479">Metal-binding</keyword>
<dbReference type="InterPro" id="IPR010723">
    <property type="entry name" value="HemN_C"/>
</dbReference>
<dbReference type="InterPro" id="IPR058240">
    <property type="entry name" value="rSAM_sf"/>
</dbReference>
<comment type="subcellular location">
    <subcellularLocation>
        <location evidence="2">Cytoplasm</location>
    </subcellularLocation>
</comment>
<name>A0ABW1Z6M3_9BACT</name>
<keyword evidence="2" id="KW-0143">Chaperone</keyword>
<protein>
    <recommendedName>
        <fullName evidence="2">Heme chaperone HemW</fullName>
    </recommendedName>
</protein>
<dbReference type="PANTHER" id="PTHR13932:SF5">
    <property type="entry name" value="RADICAL S-ADENOSYL METHIONINE DOMAIN-CONTAINING PROTEIN 1, MITOCHONDRIAL"/>
    <property type="match status" value="1"/>
</dbReference>
<reference evidence="5" key="1">
    <citation type="journal article" date="2019" name="Int. J. Syst. Evol. Microbiol.">
        <title>The Global Catalogue of Microorganisms (GCM) 10K type strain sequencing project: providing services to taxonomists for standard genome sequencing and annotation.</title>
        <authorList>
            <consortium name="The Broad Institute Genomics Platform"/>
            <consortium name="The Broad Institute Genome Sequencing Center for Infectious Disease"/>
            <person name="Wu L."/>
            <person name="Ma J."/>
        </authorList>
    </citation>
    <scope>NUCLEOTIDE SEQUENCE [LARGE SCALE GENOMIC DNA]</scope>
    <source>
        <strain evidence="5">CGMCC 1.16026</strain>
    </source>
</reference>
<dbReference type="EMBL" id="JBHSWI010000001">
    <property type="protein sequence ID" value="MFC6644060.1"/>
    <property type="molecule type" value="Genomic_DNA"/>
</dbReference>
<dbReference type="PROSITE" id="PS51918">
    <property type="entry name" value="RADICAL_SAM"/>
    <property type="match status" value="1"/>
</dbReference>
<keyword evidence="2" id="KW-0963">Cytoplasm</keyword>
<dbReference type="PANTHER" id="PTHR13932">
    <property type="entry name" value="COPROPORPHYRINIGEN III OXIDASE"/>
    <property type="match status" value="1"/>
</dbReference>
<gene>
    <name evidence="4" type="primary">hemW</name>
    <name evidence="4" type="ORF">ACFQBQ_00305</name>
</gene>
<keyword evidence="5" id="KW-1185">Reference proteome</keyword>
<dbReference type="SUPFAM" id="SSF102114">
    <property type="entry name" value="Radical SAM enzymes"/>
    <property type="match status" value="1"/>
</dbReference>